<proteinExistence type="predicted"/>
<sequence>MVRAGEAMVRTALLVDRPVIVARGLLRAELGGTTV</sequence>
<evidence type="ECO:0000313" key="2">
    <source>
        <dbReference type="Proteomes" id="UP000029833"/>
    </source>
</evidence>
<dbReference type="EMBL" id="AXNT01000027">
    <property type="protein sequence ID" value="KGM03008.1"/>
    <property type="molecule type" value="Genomic_DNA"/>
</dbReference>
<organism evidence="1 2">
    <name type="scientific">Cellulomonas cellasea DSM 20118</name>
    <dbReference type="NCBI Taxonomy" id="1408250"/>
    <lineage>
        <taxon>Bacteria</taxon>
        <taxon>Bacillati</taxon>
        <taxon>Actinomycetota</taxon>
        <taxon>Actinomycetes</taxon>
        <taxon>Micrococcales</taxon>
        <taxon>Cellulomonadaceae</taxon>
        <taxon>Cellulomonas</taxon>
    </lineage>
</organism>
<accession>A0A0A0BA27</accession>
<evidence type="ECO:0000313" key="1">
    <source>
        <dbReference type="EMBL" id="KGM03008.1"/>
    </source>
</evidence>
<gene>
    <name evidence="1" type="ORF">Q760_09740</name>
</gene>
<dbReference type="Proteomes" id="UP000029833">
    <property type="component" value="Unassembled WGS sequence"/>
</dbReference>
<reference evidence="1 2" key="1">
    <citation type="submission" date="2013-10" db="EMBL/GenBank/DDBJ databases">
        <authorList>
            <person name="Wang G."/>
            <person name="Zhuang W."/>
        </authorList>
    </citation>
    <scope>NUCLEOTIDE SEQUENCE [LARGE SCALE GENOMIC DNA]</scope>
    <source>
        <strain evidence="1 2">DSM 20118</strain>
    </source>
</reference>
<protein>
    <submittedName>
        <fullName evidence="1">Uncharacterized protein</fullName>
    </submittedName>
</protein>
<comment type="caution">
    <text evidence="1">The sequence shown here is derived from an EMBL/GenBank/DDBJ whole genome shotgun (WGS) entry which is preliminary data.</text>
</comment>
<dbReference type="AlphaFoldDB" id="A0A0A0BA27"/>
<name>A0A0A0BA27_9CELL</name>
<keyword evidence="2" id="KW-1185">Reference proteome</keyword>